<gene>
    <name evidence="1" type="ORF">HZH66_013695</name>
</gene>
<keyword evidence="2" id="KW-1185">Reference proteome</keyword>
<reference evidence="1" key="1">
    <citation type="journal article" date="2020" name="G3 (Bethesda)">
        <title>High-Quality Assemblies for Three Invasive Social Wasps from the &lt;i&gt;Vespula&lt;/i&gt; Genus.</title>
        <authorList>
            <person name="Harrop T.W.R."/>
            <person name="Guhlin J."/>
            <person name="McLaughlin G.M."/>
            <person name="Permina E."/>
            <person name="Stockwell P."/>
            <person name="Gilligan J."/>
            <person name="Le Lec M.F."/>
            <person name="Gruber M.A.M."/>
            <person name="Quinn O."/>
            <person name="Lovegrove M."/>
            <person name="Duncan E.J."/>
            <person name="Remnant E.J."/>
            <person name="Van Eeckhoven J."/>
            <person name="Graham B."/>
            <person name="Knapp R.A."/>
            <person name="Langford K.W."/>
            <person name="Kronenberg Z."/>
            <person name="Press M.O."/>
            <person name="Eacker S.M."/>
            <person name="Wilson-Rankin E.E."/>
            <person name="Purcell J."/>
            <person name="Lester P.J."/>
            <person name="Dearden P.K."/>
        </authorList>
    </citation>
    <scope>NUCLEOTIDE SEQUENCE</scope>
    <source>
        <strain evidence="1">Marl-1</strain>
    </source>
</reference>
<evidence type="ECO:0000313" key="2">
    <source>
        <dbReference type="Proteomes" id="UP000614350"/>
    </source>
</evidence>
<sequence length="91" mass="10464">MHGRKNSALEILLMKNQEKNRKYADILGNSTQQKTIGVFETEKSTSKHNAGQQAMLTYSAEPEGMIRRLQFTITIEMFFKMQLIGERLITV</sequence>
<evidence type="ECO:0000313" key="1">
    <source>
        <dbReference type="EMBL" id="KAF7382263.1"/>
    </source>
</evidence>
<dbReference type="AlphaFoldDB" id="A0A834MTE1"/>
<comment type="caution">
    <text evidence="1">The sequence shown here is derived from an EMBL/GenBank/DDBJ whole genome shotgun (WGS) entry which is preliminary data.</text>
</comment>
<dbReference type="Proteomes" id="UP000614350">
    <property type="component" value="Unassembled WGS sequence"/>
</dbReference>
<organism evidence="1 2">
    <name type="scientific">Vespula vulgaris</name>
    <name type="common">Yellow jacket</name>
    <name type="synonym">Wasp</name>
    <dbReference type="NCBI Taxonomy" id="7454"/>
    <lineage>
        <taxon>Eukaryota</taxon>
        <taxon>Metazoa</taxon>
        <taxon>Ecdysozoa</taxon>
        <taxon>Arthropoda</taxon>
        <taxon>Hexapoda</taxon>
        <taxon>Insecta</taxon>
        <taxon>Pterygota</taxon>
        <taxon>Neoptera</taxon>
        <taxon>Endopterygota</taxon>
        <taxon>Hymenoptera</taxon>
        <taxon>Apocrita</taxon>
        <taxon>Aculeata</taxon>
        <taxon>Vespoidea</taxon>
        <taxon>Vespidae</taxon>
        <taxon>Vespinae</taxon>
        <taxon>Vespula</taxon>
    </lineage>
</organism>
<protein>
    <submittedName>
        <fullName evidence="1">Uncharacterized protein</fullName>
    </submittedName>
</protein>
<accession>A0A834MTE1</accession>
<dbReference type="EMBL" id="JACSEA010000019">
    <property type="protein sequence ID" value="KAF7382263.1"/>
    <property type="molecule type" value="Genomic_DNA"/>
</dbReference>
<name>A0A834MTE1_VESVU</name>
<proteinExistence type="predicted"/>